<evidence type="ECO:0000313" key="2">
    <source>
        <dbReference type="Proteomes" id="UP001246244"/>
    </source>
</evidence>
<reference evidence="2" key="1">
    <citation type="submission" date="2023-07" db="EMBL/GenBank/DDBJ databases">
        <title>Whole-genome sequencing of a new Methanosarcina sp. Z-7115.</title>
        <authorList>
            <person name="Zhilina T.N."/>
            <person name="Merkel A.Y."/>
        </authorList>
    </citation>
    <scope>NUCLEOTIDE SEQUENCE [LARGE SCALE GENOMIC DNA]</scope>
    <source>
        <strain evidence="2">Z-7115</strain>
    </source>
</reference>
<sequence>MVKCSICGKDENSLLRVKHRRLGIIKLCFECWEVESGNKNLLPSCGGCDCCK</sequence>
<comment type="caution">
    <text evidence="1">The sequence shown here is derived from an EMBL/GenBank/DDBJ whole genome shotgun (WGS) entry which is preliminary data.</text>
</comment>
<proteinExistence type="predicted"/>
<dbReference type="RefSeq" id="WP_310574466.1">
    <property type="nucleotide sequence ID" value="NZ_JAVKPK010000003.1"/>
</dbReference>
<protein>
    <submittedName>
        <fullName evidence="1">Uncharacterized protein</fullName>
    </submittedName>
</protein>
<accession>A0ABU2CXH3</accession>
<keyword evidence="2" id="KW-1185">Reference proteome</keyword>
<dbReference type="EMBL" id="JAVKPK010000003">
    <property type="protein sequence ID" value="MDR7664438.1"/>
    <property type="molecule type" value="Genomic_DNA"/>
</dbReference>
<dbReference type="Proteomes" id="UP001246244">
    <property type="component" value="Unassembled WGS sequence"/>
</dbReference>
<evidence type="ECO:0000313" key="1">
    <source>
        <dbReference type="EMBL" id="MDR7664438.1"/>
    </source>
</evidence>
<organism evidence="1 2">
    <name type="scientific">Methanosarcina baikalica</name>
    <dbReference type="NCBI Taxonomy" id="3073890"/>
    <lineage>
        <taxon>Archaea</taxon>
        <taxon>Methanobacteriati</taxon>
        <taxon>Methanobacteriota</taxon>
        <taxon>Stenosarchaea group</taxon>
        <taxon>Methanomicrobia</taxon>
        <taxon>Methanosarcinales</taxon>
        <taxon>Methanosarcinaceae</taxon>
        <taxon>Methanosarcina</taxon>
    </lineage>
</organism>
<gene>
    <name evidence="1" type="ORF">RG963_01285</name>
</gene>
<name>A0ABU2CXH3_9EURY</name>